<evidence type="ECO:0000256" key="1">
    <source>
        <dbReference type="SAM" id="Phobius"/>
    </source>
</evidence>
<accession>A0A1I8BVF4</accession>
<feature type="transmembrane region" description="Helical" evidence="1">
    <location>
        <begin position="245"/>
        <end position="268"/>
    </location>
</feature>
<keyword evidence="1" id="KW-0812">Transmembrane</keyword>
<proteinExistence type="predicted"/>
<sequence length="344" mass="38356">MSEAIRSNLLAELKALQTQIKGAQQVLAEEPKDDLCVKLSLEKVHLEEAMKRIDELDIQWWSHIAKLEEAQRMEEEALYMNFPPRDAGRELAEGQEVPLKHRHSLHDGRASLAAVLASLAAAVAKRRPSFRSTCPASSAAAKTFFRGDHVEEVTAYRAQLCCAELPAPNCARPNVVLRFFFLPKMSYYTTPIYTEQCRCVQFSKFIALAGSTAFASISLYVNVVEHPALQTLDDANALKHWKAMYARAAPIQASLALFTSFVGTGMTYRTGDKIWLAGAGLMFLNLPYTLFFIMPINKQLNATANEKAGPETRALIRKWNSRHALRTIFGVTAAGVFIYALMKN</sequence>
<feature type="transmembrane region" description="Helical" evidence="1">
    <location>
        <begin position="274"/>
        <end position="293"/>
    </location>
</feature>
<evidence type="ECO:0000313" key="3">
    <source>
        <dbReference type="WBParaSite" id="MhA1_Contig596.frz3.gene20"/>
    </source>
</evidence>
<keyword evidence="2" id="KW-1185">Reference proteome</keyword>
<protein>
    <submittedName>
        <fullName evidence="3">DUF1772-domain-containing protein</fullName>
    </submittedName>
</protein>
<dbReference type="PANTHER" id="PTHR36535">
    <property type="entry name" value="YALI0E30327P"/>
    <property type="match status" value="1"/>
</dbReference>
<organism evidence="2 3">
    <name type="scientific">Meloidogyne hapla</name>
    <name type="common">Root-knot nematode worm</name>
    <dbReference type="NCBI Taxonomy" id="6305"/>
    <lineage>
        <taxon>Eukaryota</taxon>
        <taxon>Metazoa</taxon>
        <taxon>Ecdysozoa</taxon>
        <taxon>Nematoda</taxon>
        <taxon>Chromadorea</taxon>
        <taxon>Rhabditida</taxon>
        <taxon>Tylenchina</taxon>
        <taxon>Tylenchomorpha</taxon>
        <taxon>Tylenchoidea</taxon>
        <taxon>Meloidogynidae</taxon>
        <taxon>Meloidogyninae</taxon>
        <taxon>Meloidogyne</taxon>
    </lineage>
</organism>
<name>A0A1I8BVF4_MELHA</name>
<dbReference type="AlphaFoldDB" id="A0A1I8BVF4"/>
<feature type="transmembrane region" description="Helical" evidence="1">
    <location>
        <begin position="323"/>
        <end position="342"/>
    </location>
</feature>
<keyword evidence="1" id="KW-0472">Membrane</keyword>
<dbReference type="InterPro" id="IPR013901">
    <property type="entry name" value="Anthrone_oxy"/>
</dbReference>
<dbReference type="PANTHER" id="PTHR36535:SF1">
    <property type="entry name" value="DUF1772 DOMAIN-CONTAINING PROTEIN"/>
    <property type="match status" value="1"/>
</dbReference>
<reference evidence="3" key="1">
    <citation type="submission" date="2016-11" db="UniProtKB">
        <authorList>
            <consortium name="WormBaseParasite"/>
        </authorList>
    </citation>
    <scope>IDENTIFICATION</scope>
</reference>
<feature type="transmembrane region" description="Helical" evidence="1">
    <location>
        <begin position="205"/>
        <end position="224"/>
    </location>
</feature>
<dbReference type="WBParaSite" id="MhA1_Contig596.frz3.gene20">
    <property type="protein sequence ID" value="MhA1_Contig596.frz3.gene20"/>
    <property type="gene ID" value="MhA1_Contig596.frz3.gene20"/>
</dbReference>
<evidence type="ECO:0000313" key="2">
    <source>
        <dbReference type="Proteomes" id="UP000095281"/>
    </source>
</evidence>
<keyword evidence="1" id="KW-1133">Transmembrane helix</keyword>
<dbReference type="Proteomes" id="UP000095281">
    <property type="component" value="Unplaced"/>
</dbReference>
<dbReference type="Pfam" id="PF08592">
    <property type="entry name" value="Anthrone_oxy"/>
    <property type="match status" value="1"/>
</dbReference>